<dbReference type="PROSITE" id="PS51387">
    <property type="entry name" value="FAD_PCMH"/>
    <property type="match status" value="1"/>
</dbReference>
<dbReference type="GO" id="GO:0016491">
    <property type="term" value="F:oxidoreductase activity"/>
    <property type="evidence" value="ECO:0007669"/>
    <property type="project" value="UniProtKB-KW"/>
</dbReference>
<dbReference type="InterPro" id="IPR016166">
    <property type="entry name" value="FAD-bd_PCMH"/>
</dbReference>
<dbReference type="Gene3D" id="3.50.50.60">
    <property type="entry name" value="FAD/NAD(P)-binding domain"/>
    <property type="match status" value="1"/>
</dbReference>
<protein>
    <recommendedName>
        <fullName evidence="3">FAD-binding PCMH-type domain-containing protein</fullName>
    </recommendedName>
</protein>
<dbReference type="SUPFAM" id="SSF51905">
    <property type="entry name" value="FAD/NAD(P)-binding domain"/>
    <property type="match status" value="1"/>
</dbReference>
<organism evidence="4 5">
    <name type="scientific">Verticillium longisporum</name>
    <name type="common">Verticillium dahliae var. longisporum</name>
    <dbReference type="NCBI Taxonomy" id="100787"/>
    <lineage>
        <taxon>Eukaryota</taxon>
        <taxon>Fungi</taxon>
        <taxon>Dikarya</taxon>
        <taxon>Ascomycota</taxon>
        <taxon>Pezizomycotina</taxon>
        <taxon>Sordariomycetes</taxon>
        <taxon>Hypocreomycetidae</taxon>
        <taxon>Glomerellales</taxon>
        <taxon>Plectosphaerellaceae</taxon>
        <taxon>Verticillium</taxon>
    </lineage>
</organism>
<keyword evidence="2" id="KW-0560">Oxidoreductase</keyword>
<evidence type="ECO:0000256" key="2">
    <source>
        <dbReference type="ARBA" id="ARBA00023002"/>
    </source>
</evidence>
<dbReference type="Gene3D" id="3.30.465.10">
    <property type="match status" value="2"/>
</dbReference>
<accession>A0A0G4MFS5</accession>
<gene>
    <name evidence="4" type="ORF">BN1708_006004</name>
</gene>
<dbReference type="SUPFAM" id="SSF54373">
    <property type="entry name" value="FAD-linked reductases, C-terminal domain"/>
    <property type="match status" value="1"/>
</dbReference>
<feature type="domain" description="FAD-binding PCMH-type" evidence="3">
    <location>
        <begin position="46"/>
        <end position="226"/>
    </location>
</feature>
<keyword evidence="5" id="KW-1185">Reference proteome</keyword>
<reference evidence="5" key="1">
    <citation type="submission" date="2015-05" db="EMBL/GenBank/DDBJ databases">
        <authorList>
            <person name="Fogelqvist Johan"/>
        </authorList>
    </citation>
    <scope>NUCLEOTIDE SEQUENCE [LARGE SCALE GENOMIC DNA]</scope>
</reference>
<dbReference type="InterPro" id="IPR050432">
    <property type="entry name" value="FAD-linked_Oxidoreductases_BP"/>
</dbReference>
<name>A0A0G4MFS5_VERLO</name>
<dbReference type="InterPro" id="IPR012951">
    <property type="entry name" value="BBE"/>
</dbReference>
<dbReference type="InterPro" id="IPR016169">
    <property type="entry name" value="FAD-bd_PCMH_sub2"/>
</dbReference>
<dbReference type="GO" id="GO:0071949">
    <property type="term" value="F:FAD binding"/>
    <property type="evidence" value="ECO:0007669"/>
    <property type="project" value="InterPro"/>
</dbReference>
<dbReference type="Pfam" id="PF08031">
    <property type="entry name" value="BBE"/>
    <property type="match status" value="1"/>
</dbReference>
<evidence type="ECO:0000313" key="4">
    <source>
        <dbReference type="EMBL" id="CRK33059.1"/>
    </source>
</evidence>
<dbReference type="Proteomes" id="UP000044602">
    <property type="component" value="Unassembled WGS sequence"/>
</dbReference>
<dbReference type="Gene3D" id="3.30.9.10">
    <property type="entry name" value="D-Amino Acid Oxidase, subunit A, domain 2"/>
    <property type="match status" value="1"/>
</dbReference>
<dbReference type="InterPro" id="IPR036188">
    <property type="entry name" value="FAD/NAD-bd_sf"/>
</dbReference>
<dbReference type="STRING" id="100787.A0A0G4MFS5"/>
<sequence length="909" mass="97772">MHVTGRTMTKQNALVSERSGVSLRSMMAPLFANQSCDPFQPREAPCELGNYVVYAIDASGPEDIIAALRFAEEKNVRFVIRNTGHDYHGRSTGAGALSVWMHHLKDTEIIDWDDGQYVGKALKLGAGVQGFEAIEVARREGLTIVTGECPTIGLAGAYTQGGGHSALSSIFGLAADNALSFDVVTPSGELIIASSSENQDLYWALSGGGGGVFGVVVSMVVRAHPDAKVSGARFAVAIPSNQSELLYDVVDAFHAALPDIVDAGVMVIYFFGPGFFQVAALTAYGKKREETEQILAPFSSSLAGLGIELEVAYTEFSSYADHYDHYWGPLPSGNIQVGTDLFGGRLLPRKVLPDFAPTTRKLVELGVVFIGVGLNVSPFGKNNVNAVLPQWRDSIVQVSLTLPWDFEAPFEEMVALQDRITNEVQPVIEAATPGAGAYMNEADFRQSDWQETLFGENYPELLRIKNNLDPRGFYHTYCRSICPCLPTMSHIKPPQTVVIVGGGIVGSALAHFLCISNVNRQITVVDRSLSPLVGSTGHAPGFIGQFNDSEVLTRLAMATVSEYHKIPGGFDAVGGLEVAHSISGVERLRSRQSKAAALGLPAQLLSVRQASQMAPDLVRSSDTESGAALSFSSDGTADANCITAYFQHSAKANGAQFVEAEVRRLIIADGRTTGVELGDVSSSRQLIADVVILATGVWAQALLAREQQHQQQHHHQVADGTPLPVVPVVPVGHPYLHGEARPPLGRKMPFVRWPEHHVYARDHGDRYGLGTYDHQPLECKLTNGTAIGDWVQGFDAPLTAATSLVPDEASKQLRAGVKFNGIFSMTPDNMPLAGAVQSIKGLYMAVAVWVTHAAGTAKFLTRVIDGIDGDEAVRRALDPERFKGGDLATLEKASLVGYNEIYKTQEAQL</sequence>
<dbReference type="EMBL" id="CVQH01022416">
    <property type="protein sequence ID" value="CRK33059.1"/>
    <property type="molecule type" value="Genomic_DNA"/>
</dbReference>
<proteinExistence type="inferred from homology"/>
<dbReference type="PANTHER" id="PTHR13878:SF91">
    <property type="entry name" value="FAD BINDING DOMAIN PROTEIN (AFU_ORTHOLOGUE AFUA_6G12070)-RELATED"/>
    <property type="match status" value="1"/>
</dbReference>
<dbReference type="PANTHER" id="PTHR13878">
    <property type="entry name" value="GULONOLACTONE OXIDASE"/>
    <property type="match status" value="1"/>
</dbReference>
<dbReference type="InterPro" id="IPR006076">
    <property type="entry name" value="FAD-dep_OxRdtase"/>
</dbReference>
<comment type="similarity">
    <text evidence="1">Belongs to the oxygen-dependent FAD-linked oxidoreductase family.</text>
</comment>
<dbReference type="AlphaFoldDB" id="A0A0G4MFS5"/>
<dbReference type="SUPFAM" id="SSF56176">
    <property type="entry name" value="FAD-binding/transporter-associated domain-like"/>
    <property type="match status" value="1"/>
</dbReference>
<evidence type="ECO:0000259" key="3">
    <source>
        <dbReference type="PROSITE" id="PS51387"/>
    </source>
</evidence>
<dbReference type="InterPro" id="IPR036318">
    <property type="entry name" value="FAD-bd_PCMH-like_sf"/>
</dbReference>
<evidence type="ECO:0000256" key="1">
    <source>
        <dbReference type="ARBA" id="ARBA00005466"/>
    </source>
</evidence>
<dbReference type="Pfam" id="PF01565">
    <property type="entry name" value="FAD_binding_4"/>
    <property type="match status" value="1"/>
</dbReference>
<dbReference type="InterPro" id="IPR006094">
    <property type="entry name" value="Oxid_FAD_bind_N"/>
</dbReference>
<evidence type="ECO:0000313" key="5">
    <source>
        <dbReference type="Proteomes" id="UP000044602"/>
    </source>
</evidence>
<dbReference type="Pfam" id="PF01266">
    <property type="entry name" value="DAO"/>
    <property type="match status" value="1"/>
</dbReference>